<gene>
    <name evidence="10" type="ORF">GCM10017786_33960</name>
</gene>
<evidence type="ECO:0000256" key="3">
    <source>
        <dbReference type="ARBA" id="ARBA00022475"/>
    </source>
</evidence>
<protein>
    <submittedName>
        <fullName evidence="10">Membrane protein</fullName>
    </submittedName>
</protein>
<comment type="similarity">
    <text evidence="2 7">Belongs to the DedA family.</text>
</comment>
<comment type="subcellular location">
    <subcellularLocation>
        <location evidence="1 7">Cell membrane</location>
        <topology evidence="1 7">Multi-pass membrane protein</topology>
    </subcellularLocation>
</comment>
<evidence type="ECO:0000256" key="1">
    <source>
        <dbReference type="ARBA" id="ARBA00004651"/>
    </source>
</evidence>
<keyword evidence="5 7" id="KW-1133">Transmembrane helix</keyword>
<keyword evidence="6 7" id="KW-0472">Membrane</keyword>
<dbReference type="PANTHER" id="PTHR30353">
    <property type="entry name" value="INNER MEMBRANE PROTEIN DEDA-RELATED"/>
    <property type="match status" value="1"/>
</dbReference>
<evidence type="ECO:0000256" key="7">
    <source>
        <dbReference type="RuleBase" id="RU367016"/>
    </source>
</evidence>
<reference evidence="11" key="1">
    <citation type="journal article" date="2019" name="Int. J. Syst. Evol. Microbiol.">
        <title>The Global Catalogue of Microorganisms (GCM) 10K type strain sequencing project: providing services to taxonomists for standard genome sequencing and annotation.</title>
        <authorList>
            <consortium name="The Broad Institute Genomics Platform"/>
            <consortium name="The Broad Institute Genome Sequencing Center for Infectious Disease"/>
            <person name="Wu L."/>
            <person name="Ma J."/>
        </authorList>
    </citation>
    <scope>NUCLEOTIDE SEQUENCE [LARGE SCALE GENOMIC DNA]</scope>
    <source>
        <strain evidence="11">CGMCC 4.7677</strain>
    </source>
</reference>
<evidence type="ECO:0000313" key="11">
    <source>
        <dbReference type="Proteomes" id="UP000605897"/>
    </source>
</evidence>
<evidence type="ECO:0000256" key="5">
    <source>
        <dbReference type="ARBA" id="ARBA00022989"/>
    </source>
</evidence>
<dbReference type="InterPro" id="IPR032818">
    <property type="entry name" value="DedA-like"/>
</dbReference>
<keyword evidence="11" id="KW-1185">Reference proteome</keyword>
<feature type="transmembrane region" description="Helical" evidence="7">
    <location>
        <begin position="141"/>
        <end position="162"/>
    </location>
</feature>
<feature type="transmembrane region" description="Helical" evidence="7">
    <location>
        <begin position="174"/>
        <end position="192"/>
    </location>
</feature>
<feature type="compositionally biased region" description="Basic and acidic residues" evidence="8">
    <location>
        <begin position="260"/>
        <end position="272"/>
    </location>
</feature>
<dbReference type="InterPro" id="IPR032816">
    <property type="entry name" value="VTT_dom"/>
</dbReference>
<evidence type="ECO:0000256" key="2">
    <source>
        <dbReference type="ARBA" id="ARBA00010792"/>
    </source>
</evidence>
<comment type="caution">
    <text evidence="10">The sequence shown here is derived from an EMBL/GenBank/DDBJ whole genome shotgun (WGS) entry which is preliminary data.</text>
</comment>
<feature type="domain" description="VTT" evidence="9">
    <location>
        <begin position="39"/>
        <end position="161"/>
    </location>
</feature>
<sequence>MLEFLDHFGELLQGTLSSPWLWLIVFAVAGLDALLPFMPSETTVITVAVLLGPDVPRLALLALLAASGALAGDCLSHAVGRGAAPALTRWLRGGKQDRYEWARGQVDRHAGLLIVAGRYLPGGRVASGLATGSMGVPWARFIALDALGTGIWAVYSVLIGAIGGASFNGQPTKGLLLSFGIGLLMVGVIEVVRRLGSRHAARRVPDDDRVAVPGSAGGRGEGRAGDAGADLSEVDCPAPRRPPGEGPVVGPVRDRRPHRGERASRAAARRLD</sequence>
<evidence type="ECO:0000313" key="10">
    <source>
        <dbReference type="EMBL" id="GHE98263.1"/>
    </source>
</evidence>
<evidence type="ECO:0000256" key="8">
    <source>
        <dbReference type="SAM" id="MobiDB-lite"/>
    </source>
</evidence>
<accession>A0ABQ3IYA4</accession>
<evidence type="ECO:0000259" key="9">
    <source>
        <dbReference type="Pfam" id="PF09335"/>
    </source>
</evidence>
<organism evidence="10 11">
    <name type="scientific">Amycolatopsis deserti</name>
    <dbReference type="NCBI Taxonomy" id="185696"/>
    <lineage>
        <taxon>Bacteria</taxon>
        <taxon>Bacillati</taxon>
        <taxon>Actinomycetota</taxon>
        <taxon>Actinomycetes</taxon>
        <taxon>Pseudonocardiales</taxon>
        <taxon>Pseudonocardiaceae</taxon>
        <taxon>Amycolatopsis</taxon>
    </lineage>
</organism>
<keyword evidence="4 7" id="KW-0812">Transmembrane</keyword>
<keyword evidence="3 7" id="KW-1003">Cell membrane</keyword>
<evidence type="ECO:0000256" key="6">
    <source>
        <dbReference type="ARBA" id="ARBA00023136"/>
    </source>
</evidence>
<dbReference type="Proteomes" id="UP000605897">
    <property type="component" value="Unassembled WGS sequence"/>
</dbReference>
<name>A0ABQ3IYA4_9PSEU</name>
<comment type="caution">
    <text evidence="7">Lacks conserved residue(s) required for the propagation of feature annotation.</text>
</comment>
<evidence type="ECO:0000256" key="4">
    <source>
        <dbReference type="ARBA" id="ARBA00022692"/>
    </source>
</evidence>
<dbReference type="PANTHER" id="PTHR30353:SF0">
    <property type="entry name" value="TRANSMEMBRANE PROTEIN"/>
    <property type="match status" value="1"/>
</dbReference>
<feature type="region of interest" description="Disordered" evidence="8">
    <location>
        <begin position="206"/>
        <end position="272"/>
    </location>
</feature>
<dbReference type="Pfam" id="PF09335">
    <property type="entry name" value="VTT_dom"/>
    <property type="match status" value="1"/>
</dbReference>
<feature type="transmembrane region" description="Helical" evidence="7">
    <location>
        <begin position="20"/>
        <end position="38"/>
    </location>
</feature>
<dbReference type="EMBL" id="BNAU01000003">
    <property type="protein sequence ID" value="GHE98263.1"/>
    <property type="molecule type" value="Genomic_DNA"/>
</dbReference>
<proteinExistence type="inferred from homology"/>